<dbReference type="PANTHER" id="PTHR24421">
    <property type="entry name" value="NITRATE/NITRITE SENSOR PROTEIN NARX-RELATED"/>
    <property type="match status" value="1"/>
</dbReference>
<sequence>MKRFTRPFRQLQGKLMLSYTLTSVITFLFIEVLIVAGALGSVSLNVPAFVINDLQQKAPQAASYFTNTAPDAPALTTWLAIMSAQEARQDPFRYHPIYFAALDTQGMVLASAGTQPLLAHTSLLTQLTAQGRANLYAVLHDVNGKTSLSSQDADGTLVAIAPIVGSEGHIEGALAMKIVQPDRGPLLVAVFYLLVVITVVITVLAIITGTVSSYFTARGFTRRFKRLSAATGRWSHGDFTALIHDSSEDELGQMSRELNLMAEQLQHLLSTRQKLATLEERNRLARDLHDSIKQQIFALSMQIGVAKRLLKQDSVAVEARLERMETLVQQAQQELTTLIRELRPVALDGKGLAVALRELTAQWALQTEIVANLRARDFQTLSLTVEEALYRVAQEALSNIARHSKATLVQLDLETSDDIVTLSVRDNGQGFAMTQQTRLGIGLLSMQERMKALGGDAHIESTRGKGTCIVAYCKCLGVEMHEPMAVPDKDPGSKPDSNANSVQQ</sequence>
<dbReference type="GO" id="GO:0005886">
    <property type="term" value="C:plasma membrane"/>
    <property type="evidence" value="ECO:0007669"/>
    <property type="project" value="UniProtKB-SubCell"/>
</dbReference>
<dbReference type="Gene3D" id="6.10.340.10">
    <property type="match status" value="1"/>
</dbReference>
<evidence type="ECO:0000256" key="1">
    <source>
        <dbReference type="ARBA" id="ARBA00000085"/>
    </source>
</evidence>
<dbReference type="InterPro" id="IPR003660">
    <property type="entry name" value="HAMP_dom"/>
</dbReference>
<dbReference type="SUPFAM" id="SSF55874">
    <property type="entry name" value="ATPase domain of HSP90 chaperone/DNA topoisomerase II/histidine kinase"/>
    <property type="match status" value="1"/>
</dbReference>
<evidence type="ECO:0000256" key="10">
    <source>
        <dbReference type="ARBA" id="ARBA00023012"/>
    </source>
</evidence>
<feature type="coiled-coil region" evidence="12">
    <location>
        <begin position="261"/>
        <end position="341"/>
    </location>
</feature>
<dbReference type="SMART" id="SM00387">
    <property type="entry name" value="HATPase_c"/>
    <property type="match status" value="1"/>
</dbReference>
<evidence type="ECO:0000256" key="13">
    <source>
        <dbReference type="SAM" id="MobiDB-lite"/>
    </source>
</evidence>
<evidence type="ECO:0000313" key="18">
    <source>
        <dbReference type="Proteomes" id="UP000287188"/>
    </source>
</evidence>
<dbReference type="EC" id="2.7.13.3" evidence="3"/>
<evidence type="ECO:0000256" key="4">
    <source>
        <dbReference type="ARBA" id="ARBA00022475"/>
    </source>
</evidence>
<evidence type="ECO:0000256" key="7">
    <source>
        <dbReference type="ARBA" id="ARBA00022692"/>
    </source>
</evidence>
<dbReference type="PANTHER" id="PTHR24421:SF37">
    <property type="entry name" value="SENSOR HISTIDINE KINASE NARS"/>
    <property type="match status" value="1"/>
</dbReference>
<dbReference type="AlphaFoldDB" id="A0A402AS63"/>
<keyword evidence="8" id="KW-0418">Kinase</keyword>
<feature type="compositionally biased region" description="Basic and acidic residues" evidence="13">
    <location>
        <begin position="484"/>
        <end position="493"/>
    </location>
</feature>
<keyword evidence="6" id="KW-0808">Transferase</keyword>
<dbReference type="Pfam" id="PF07730">
    <property type="entry name" value="HisKA_3"/>
    <property type="match status" value="1"/>
</dbReference>
<dbReference type="PROSITE" id="PS50885">
    <property type="entry name" value="HAMP"/>
    <property type="match status" value="1"/>
</dbReference>
<keyword evidence="4" id="KW-1003">Cell membrane</keyword>
<dbReference type="Proteomes" id="UP000287188">
    <property type="component" value="Unassembled WGS sequence"/>
</dbReference>
<keyword evidence="5" id="KW-0597">Phosphoprotein</keyword>
<organism evidence="17 18">
    <name type="scientific">Dictyobacter kobayashii</name>
    <dbReference type="NCBI Taxonomy" id="2014872"/>
    <lineage>
        <taxon>Bacteria</taxon>
        <taxon>Bacillati</taxon>
        <taxon>Chloroflexota</taxon>
        <taxon>Ktedonobacteria</taxon>
        <taxon>Ktedonobacterales</taxon>
        <taxon>Dictyobacteraceae</taxon>
        <taxon>Dictyobacter</taxon>
    </lineage>
</organism>
<dbReference type="EMBL" id="BIFS01000001">
    <property type="protein sequence ID" value="GCE21937.1"/>
    <property type="molecule type" value="Genomic_DNA"/>
</dbReference>
<proteinExistence type="predicted"/>
<evidence type="ECO:0000256" key="14">
    <source>
        <dbReference type="SAM" id="Phobius"/>
    </source>
</evidence>
<keyword evidence="7 14" id="KW-0812">Transmembrane</keyword>
<comment type="caution">
    <text evidence="17">The sequence shown here is derived from an EMBL/GenBank/DDBJ whole genome shotgun (WGS) entry which is preliminary data.</text>
</comment>
<evidence type="ECO:0000256" key="2">
    <source>
        <dbReference type="ARBA" id="ARBA00004651"/>
    </source>
</evidence>
<feature type="region of interest" description="Disordered" evidence="13">
    <location>
        <begin position="484"/>
        <end position="504"/>
    </location>
</feature>
<evidence type="ECO:0000256" key="6">
    <source>
        <dbReference type="ARBA" id="ARBA00022679"/>
    </source>
</evidence>
<dbReference type="CDD" id="cd06225">
    <property type="entry name" value="HAMP"/>
    <property type="match status" value="1"/>
</dbReference>
<feature type="compositionally biased region" description="Polar residues" evidence="13">
    <location>
        <begin position="495"/>
        <end position="504"/>
    </location>
</feature>
<keyword evidence="11 14" id="KW-0472">Membrane</keyword>
<protein>
    <recommendedName>
        <fullName evidence="3">histidine kinase</fullName>
        <ecNumber evidence="3">2.7.13.3</ecNumber>
    </recommendedName>
</protein>
<feature type="domain" description="HAMP" evidence="16">
    <location>
        <begin position="218"/>
        <end position="270"/>
    </location>
</feature>
<evidence type="ECO:0000256" key="3">
    <source>
        <dbReference type="ARBA" id="ARBA00012438"/>
    </source>
</evidence>
<evidence type="ECO:0000256" key="12">
    <source>
        <dbReference type="SAM" id="Coils"/>
    </source>
</evidence>
<dbReference type="Pfam" id="PF00672">
    <property type="entry name" value="HAMP"/>
    <property type="match status" value="1"/>
</dbReference>
<evidence type="ECO:0000256" key="9">
    <source>
        <dbReference type="ARBA" id="ARBA00022989"/>
    </source>
</evidence>
<comment type="subcellular location">
    <subcellularLocation>
        <location evidence="2">Cell membrane</location>
        <topology evidence="2">Multi-pass membrane protein</topology>
    </subcellularLocation>
</comment>
<dbReference type="SUPFAM" id="SSF158472">
    <property type="entry name" value="HAMP domain-like"/>
    <property type="match status" value="1"/>
</dbReference>
<evidence type="ECO:0000313" key="17">
    <source>
        <dbReference type="EMBL" id="GCE21937.1"/>
    </source>
</evidence>
<dbReference type="GO" id="GO:0046983">
    <property type="term" value="F:protein dimerization activity"/>
    <property type="evidence" value="ECO:0007669"/>
    <property type="project" value="InterPro"/>
</dbReference>
<evidence type="ECO:0000256" key="8">
    <source>
        <dbReference type="ARBA" id="ARBA00022777"/>
    </source>
</evidence>
<keyword evidence="10" id="KW-0902">Two-component regulatory system</keyword>
<dbReference type="PROSITE" id="PS50109">
    <property type="entry name" value="HIS_KIN"/>
    <property type="match status" value="1"/>
</dbReference>
<reference evidence="18" key="1">
    <citation type="submission" date="2018-12" db="EMBL/GenBank/DDBJ databases">
        <title>Tengunoibacter tsumagoiensis gen. nov., sp. nov., Dictyobacter kobayashii sp. nov., D. alpinus sp. nov., and D. joshuensis sp. nov. and description of Dictyobacteraceae fam. nov. within the order Ktedonobacterales isolated from Tengu-no-mugimeshi.</title>
        <authorList>
            <person name="Wang C.M."/>
            <person name="Zheng Y."/>
            <person name="Sakai Y."/>
            <person name="Toyoda A."/>
            <person name="Minakuchi Y."/>
            <person name="Abe K."/>
            <person name="Yokota A."/>
            <person name="Yabe S."/>
        </authorList>
    </citation>
    <scope>NUCLEOTIDE SEQUENCE [LARGE SCALE GENOMIC DNA]</scope>
    <source>
        <strain evidence="18">Uno11</strain>
    </source>
</reference>
<dbReference type="CDD" id="cd16917">
    <property type="entry name" value="HATPase_UhpB-NarQ-NarX-like"/>
    <property type="match status" value="1"/>
</dbReference>
<dbReference type="InterPro" id="IPR003594">
    <property type="entry name" value="HATPase_dom"/>
</dbReference>
<feature type="transmembrane region" description="Helical" evidence="14">
    <location>
        <begin position="21"/>
        <end position="44"/>
    </location>
</feature>
<keyword evidence="9 14" id="KW-1133">Transmembrane helix</keyword>
<dbReference type="InterPro" id="IPR036890">
    <property type="entry name" value="HATPase_C_sf"/>
</dbReference>
<feature type="domain" description="Histidine kinase" evidence="15">
    <location>
        <begin position="287"/>
        <end position="469"/>
    </location>
</feature>
<evidence type="ECO:0000259" key="16">
    <source>
        <dbReference type="PROSITE" id="PS50885"/>
    </source>
</evidence>
<feature type="transmembrane region" description="Helical" evidence="14">
    <location>
        <begin position="189"/>
        <end position="217"/>
    </location>
</feature>
<dbReference type="Gene3D" id="1.20.5.1930">
    <property type="match status" value="1"/>
</dbReference>
<comment type="catalytic activity">
    <reaction evidence="1">
        <text>ATP + protein L-histidine = ADP + protein N-phospho-L-histidine.</text>
        <dbReference type="EC" id="2.7.13.3"/>
    </reaction>
</comment>
<dbReference type="InterPro" id="IPR005467">
    <property type="entry name" value="His_kinase_dom"/>
</dbReference>
<dbReference type="Pfam" id="PF02518">
    <property type="entry name" value="HATPase_c"/>
    <property type="match status" value="1"/>
</dbReference>
<dbReference type="InterPro" id="IPR011712">
    <property type="entry name" value="Sig_transdc_His_kin_sub3_dim/P"/>
</dbReference>
<accession>A0A402AS63</accession>
<evidence type="ECO:0000256" key="11">
    <source>
        <dbReference type="ARBA" id="ARBA00023136"/>
    </source>
</evidence>
<keyword evidence="18" id="KW-1185">Reference proteome</keyword>
<keyword evidence="12" id="KW-0175">Coiled coil</keyword>
<dbReference type="GO" id="GO:0000155">
    <property type="term" value="F:phosphorelay sensor kinase activity"/>
    <property type="evidence" value="ECO:0007669"/>
    <property type="project" value="InterPro"/>
</dbReference>
<gene>
    <name evidence="17" type="ORF">KDK_57370</name>
</gene>
<dbReference type="Gene3D" id="3.30.565.10">
    <property type="entry name" value="Histidine kinase-like ATPase, C-terminal domain"/>
    <property type="match status" value="1"/>
</dbReference>
<dbReference type="InterPro" id="IPR050482">
    <property type="entry name" value="Sensor_HK_TwoCompSys"/>
</dbReference>
<dbReference type="RefSeq" id="WP_161977718.1">
    <property type="nucleotide sequence ID" value="NZ_BIFS01000001.1"/>
</dbReference>
<name>A0A402AS63_9CHLR</name>
<evidence type="ECO:0000256" key="5">
    <source>
        <dbReference type="ARBA" id="ARBA00022553"/>
    </source>
</evidence>
<dbReference type="SMART" id="SM00304">
    <property type="entry name" value="HAMP"/>
    <property type="match status" value="1"/>
</dbReference>
<evidence type="ECO:0000259" key="15">
    <source>
        <dbReference type="PROSITE" id="PS50109"/>
    </source>
</evidence>